<reference evidence="3 4" key="1">
    <citation type="submission" date="2015-09" db="EMBL/GenBank/DDBJ databases">
        <authorList>
            <consortium name="Swine Surveillance"/>
        </authorList>
    </citation>
    <scope>NUCLEOTIDE SEQUENCE [LARGE SCALE GENOMIC DNA]</scope>
    <source>
        <strain evidence="3 4">CECT 8383</strain>
    </source>
</reference>
<accession>A0A0P1GT15</accession>
<sequence>MHAQKTQNHGTGTKIMHAGMWICCAVMVLPLLVFFAGGGTISGLSTSLGVLAPILLCLAAHGVMFLFMGKSCHGTRQPSDAISPEKRAEPQATDA</sequence>
<feature type="transmembrane region" description="Helical" evidence="2">
    <location>
        <begin position="47"/>
        <end position="67"/>
    </location>
</feature>
<proteinExistence type="predicted"/>
<name>A0A0P1GT15_9RHOB</name>
<dbReference type="Proteomes" id="UP000051681">
    <property type="component" value="Unassembled WGS sequence"/>
</dbReference>
<keyword evidence="2" id="KW-0812">Transmembrane</keyword>
<feature type="transmembrane region" description="Helical" evidence="2">
    <location>
        <begin position="20"/>
        <end position="41"/>
    </location>
</feature>
<gene>
    <name evidence="3" type="ORF">TM5383_03231</name>
</gene>
<evidence type="ECO:0000256" key="2">
    <source>
        <dbReference type="SAM" id="Phobius"/>
    </source>
</evidence>
<organism evidence="3 4">
    <name type="scientific">Thalassovita mediterranea</name>
    <dbReference type="NCBI Taxonomy" id="340021"/>
    <lineage>
        <taxon>Bacteria</taxon>
        <taxon>Pseudomonadati</taxon>
        <taxon>Pseudomonadota</taxon>
        <taxon>Alphaproteobacteria</taxon>
        <taxon>Rhodobacterales</taxon>
        <taxon>Roseobacteraceae</taxon>
        <taxon>Thalassovita</taxon>
    </lineage>
</organism>
<evidence type="ECO:0000313" key="4">
    <source>
        <dbReference type="Proteomes" id="UP000051681"/>
    </source>
</evidence>
<dbReference type="EMBL" id="CYSF01000019">
    <property type="protein sequence ID" value="CUH85988.1"/>
    <property type="molecule type" value="Genomic_DNA"/>
</dbReference>
<keyword evidence="2" id="KW-0472">Membrane</keyword>
<keyword evidence="2" id="KW-1133">Transmembrane helix</keyword>
<feature type="region of interest" description="Disordered" evidence="1">
    <location>
        <begin position="73"/>
        <end position="95"/>
    </location>
</feature>
<protein>
    <recommendedName>
        <fullName evidence="5">DUF2933 domain-containing protein</fullName>
    </recommendedName>
</protein>
<evidence type="ECO:0008006" key="5">
    <source>
        <dbReference type="Google" id="ProtNLM"/>
    </source>
</evidence>
<keyword evidence="4" id="KW-1185">Reference proteome</keyword>
<evidence type="ECO:0000256" key="1">
    <source>
        <dbReference type="SAM" id="MobiDB-lite"/>
    </source>
</evidence>
<dbReference type="STRING" id="340021.TM5383_03231"/>
<evidence type="ECO:0000313" key="3">
    <source>
        <dbReference type="EMBL" id="CUH85988.1"/>
    </source>
</evidence>
<dbReference type="AlphaFoldDB" id="A0A0P1GT15"/>